<dbReference type="OrthoDB" id="9815400at2"/>
<feature type="transmembrane region" description="Helical" evidence="1">
    <location>
        <begin position="47"/>
        <end position="66"/>
    </location>
</feature>
<accession>A0A378JLB4</accession>
<dbReference type="GO" id="GO:0005886">
    <property type="term" value="C:plasma membrane"/>
    <property type="evidence" value="ECO:0007669"/>
    <property type="project" value="TreeGrafter"/>
</dbReference>
<evidence type="ECO:0000313" key="2">
    <source>
        <dbReference type="EMBL" id="STX50890.1"/>
    </source>
</evidence>
<dbReference type="Proteomes" id="UP000254794">
    <property type="component" value="Unassembled WGS sequence"/>
</dbReference>
<dbReference type="PANTHER" id="PTHR34989">
    <property type="entry name" value="PROTEIN HDED"/>
    <property type="match status" value="1"/>
</dbReference>
<keyword evidence="1" id="KW-0472">Membrane</keyword>
<keyword evidence="3" id="KW-1185">Reference proteome</keyword>
<reference evidence="2 3" key="1">
    <citation type="submission" date="2018-06" db="EMBL/GenBank/DDBJ databases">
        <authorList>
            <consortium name="Pathogen Informatics"/>
            <person name="Doyle S."/>
        </authorList>
    </citation>
    <scope>NUCLEOTIDE SEQUENCE [LARGE SCALE GENOMIC DNA]</scope>
    <source>
        <strain evidence="2 3">NCTC13316</strain>
    </source>
</reference>
<dbReference type="RefSeq" id="WP_115330564.1">
    <property type="nucleotide sequence ID" value="NZ_CAAAHP010000007.1"/>
</dbReference>
<organism evidence="2 3">
    <name type="scientific">Legionella busanensis</name>
    <dbReference type="NCBI Taxonomy" id="190655"/>
    <lineage>
        <taxon>Bacteria</taxon>
        <taxon>Pseudomonadati</taxon>
        <taxon>Pseudomonadota</taxon>
        <taxon>Gammaproteobacteria</taxon>
        <taxon>Legionellales</taxon>
        <taxon>Legionellaceae</taxon>
        <taxon>Legionella</taxon>
    </lineage>
</organism>
<keyword evidence="1" id="KW-1133">Transmembrane helix</keyword>
<keyword evidence="1" id="KW-0812">Transmembrane</keyword>
<dbReference type="Pfam" id="PF03729">
    <property type="entry name" value="DUF308"/>
    <property type="match status" value="1"/>
</dbReference>
<dbReference type="InterPro" id="IPR005325">
    <property type="entry name" value="DUF308_memb"/>
</dbReference>
<feature type="transmembrane region" description="Helical" evidence="1">
    <location>
        <begin position="20"/>
        <end position="41"/>
    </location>
</feature>
<dbReference type="EMBL" id="UGOD01000001">
    <property type="protein sequence ID" value="STX50890.1"/>
    <property type="molecule type" value="Genomic_DNA"/>
</dbReference>
<gene>
    <name evidence="2" type="primary">hdeD</name>
    <name evidence="2" type="ORF">NCTC13316_00978</name>
</gene>
<sequence length="185" mass="20296">MDNNSNNILIPASLKRHWGWLLGLGILFIILGTLALGTLVAVTLASIILIGAILVIAGVIQLIDAFKCKGWKAVTWHILIALLYIWAGILIIYDPILASTLITAFLAWLLIAIGFIRFMMAFTLKKTKGWFWLILAGIASIIMGVIILSSWPVSGLWVIGLLIAIEILVSGWSYVFLALALRQTK</sequence>
<feature type="transmembrane region" description="Helical" evidence="1">
    <location>
        <begin position="130"/>
        <end position="151"/>
    </location>
</feature>
<proteinExistence type="predicted"/>
<dbReference type="AlphaFoldDB" id="A0A378JLB4"/>
<dbReference type="PANTHER" id="PTHR34989:SF1">
    <property type="entry name" value="PROTEIN HDED"/>
    <property type="match status" value="1"/>
</dbReference>
<protein>
    <submittedName>
        <fullName evidence="2">HdeD protein</fullName>
    </submittedName>
</protein>
<evidence type="ECO:0000313" key="3">
    <source>
        <dbReference type="Proteomes" id="UP000254794"/>
    </source>
</evidence>
<name>A0A378JLB4_9GAMM</name>
<dbReference type="InterPro" id="IPR052712">
    <property type="entry name" value="Acid_resist_chaperone_HdeD"/>
</dbReference>
<feature type="transmembrane region" description="Helical" evidence="1">
    <location>
        <begin position="73"/>
        <end position="93"/>
    </location>
</feature>
<feature type="transmembrane region" description="Helical" evidence="1">
    <location>
        <begin position="99"/>
        <end position="118"/>
    </location>
</feature>
<evidence type="ECO:0000256" key="1">
    <source>
        <dbReference type="SAM" id="Phobius"/>
    </source>
</evidence>
<feature type="transmembrane region" description="Helical" evidence="1">
    <location>
        <begin position="157"/>
        <end position="181"/>
    </location>
</feature>